<dbReference type="EMBL" id="GBRH01225767">
    <property type="protein sequence ID" value="JAD72128.1"/>
    <property type="molecule type" value="Transcribed_RNA"/>
</dbReference>
<organism evidence="1">
    <name type="scientific">Arundo donax</name>
    <name type="common">Giant reed</name>
    <name type="synonym">Donax arundinaceus</name>
    <dbReference type="NCBI Taxonomy" id="35708"/>
    <lineage>
        <taxon>Eukaryota</taxon>
        <taxon>Viridiplantae</taxon>
        <taxon>Streptophyta</taxon>
        <taxon>Embryophyta</taxon>
        <taxon>Tracheophyta</taxon>
        <taxon>Spermatophyta</taxon>
        <taxon>Magnoliopsida</taxon>
        <taxon>Liliopsida</taxon>
        <taxon>Poales</taxon>
        <taxon>Poaceae</taxon>
        <taxon>PACMAD clade</taxon>
        <taxon>Arundinoideae</taxon>
        <taxon>Arundineae</taxon>
        <taxon>Arundo</taxon>
    </lineage>
</organism>
<protein>
    <submittedName>
        <fullName evidence="1">Uncharacterized protein</fullName>
    </submittedName>
</protein>
<dbReference type="AlphaFoldDB" id="A0A0A9CCH9"/>
<sequence>MDVFLCRQEAMQEFFFMTHCMQVIKTAKIRDLYNEKGMTPTFHSVVVP</sequence>
<reference evidence="1" key="2">
    <citation type="journal article" date="2015" name="Data Brief">
        <title>Shoot transcriptome of the giant reed, Arundo donax.</title>
        <authorList>
            <person name="Barrero R.A."/>
            <person name="Guerrero F.D."/>
            <person name="Moolhuijzen P."/>
            <person name="Goolsby J.A."/>
            <person name="Tidwell J."/>
            <person name="Bellgard S.E."/>
            <person name="Bellgard M.I."/>
        </authorList>
    </citation>
    <scope>NUCLEOTIDE SEQUENCE</scope>
    <source>
        <tissue evidence="1">Shoot tissue taken approximately 20 cm above the soil surface</tissue>
    </source>
</reference>
<name>A0A0A9CCH9_ARUDO</name>
<evidence type="ECO:0000313" key="1">
    <source>
        <dbReference type="EMBL" id="JAD72128.1"/>
    </source>
</evidence>
<reference evidence="1" key="1">
    <citation type="submission" date="2014-09" db="EMBL/GenBank/DDBJ databases">
        <authorList>
            <person name="Magalhaes I.L.F."/>
            <person name="Oliveira U."/>
            <person name="Santos F.R."/>
            <person name="Vidigal T.H.D.A."/>
            <person name="Brescovit A.D."/>
            <person name="Santos A.J."/>
        </authorList>
    </citation>
    <scope>NUCLEOTIDE SEQUENCE</scope>
    <source>
        <tissue evidence="1">Shoot tissue taken approximately 20 cm above the soil surface</tissue>
    </source>
</reference>
<accession>A0A0A9CCH9</accession>
<proteinExistence type="predicted"/>